<dbReference type="CDD" id="cd02440">
    <property type="entry name" value="AdoMet_MTases"/>
    <property type="match status" value="1"/>
</dbReference>
<dbReference type="Proteomes" id="UP000028725">
    <property type="component" value="Unassembled WGS sequence"/>
</dbReference>
<protein>
    <recommendedName>
        <fullName evidence="3">Methyltransferase domain-containing protein</fullName>
    </recommendedName>
</protein>
<reference evidence="4 5" key="1">
    <citation type="submission" date="2014-04" db="EMBL/GenBank/DDBJ databases">
        <title>Genome assembly of Hyalangium minutum DSM 14724.</title>
        <authorList>
            <person name="Sharma G."/>
            <person name="Subramanian S."/>
        </authorList>
    </citation>
    <scope>NUCLEOTIDE SEQUENCE [LARGE SCALE GENOMIC DNA]</scope>
    <source>
        <strain evidence="4 5">DSM 14724</strain>
    </source>
</reference>
<organism evidence="4 5">
    <name type="scientific">Hyalangium minutum</name>
    <dbReference type="NCBI Taxonomy" id="394096"/>
    <lineage>
        <taxon>Bacteria</taxon>
        <taxon>Pseudomonadati</taxon>
        <taxon>Myxococcota</taxon>
        <taxon>Myxococcia</taxon>
        <taxon>Myxococcales</taxon>
        <taxon>Cystobacterineae</taxon>
        <taxon>Archangiaceae</taxon>
        <taxon>Hyalangium</taxon>
    </lineage>
</organism>
<dbReference type="InterPro" id="IPR029063">
    <property type="entry name" value="SAM-dependent_MTases_sf"/>
</dbReference>
<dbReference type="STRING" id="394096.DB31_1083"/>
<evidence type="ECO:0000313" key="5">
    <source>
        <dbReference type="Proteomes" id="UP000028725"/>
    </source>
</evidence>
<dbReference type="Gene3D" id="3.40.50.150">
    <property type="entry name" value="Vaccinia Virus protein VP39"/>
    <property type="match status" value="1"/>
</dbReference>
<dbReference type="InterPro" id="IPR025714">
    <property type="entry name" value="Methyltranfer_dom"/>
</dbReference>
<dbReference type="RefSeq" id="WP_240486898.1">
    <property type="nucleotide sequence ID" value="NZ_JMCB01000011.1"/>
</dbReference>
<dbReference type="PATRIC" id="fig|394096.3.peg.5425"/>
<dbReference type="Pfam" id="PF13847">
    <property type="entry name" value="Methyltransf_31"/>
    <property type="match status" value="1"/>
</dbReference>
<comment type="caution">
    <text evidence="4">The sequence shown here is derived from an EMBL/GenBank/DDBJ whole genome shotgun (WGS) entry which is preliminary data.</text>
</comment>
<accession>A0A085WEA5</accession>
<evidence type="ECO:0000256" key="1">
    <source>
        <dbReference type="ARBA" id="ARBA00022679"/>
    </source>
</evidence>
<sequence>MPQRFPLCLVVPALALLTCSACSAPQGHPSQGIVHHGAMPHRFEDAETWAQRFEDPARDAWQKPEEVIAALALPPDAKVADVGSATGYFAVRLARALPKGHVYGVDIEADMARYLSERARREGLGNLTAVLGEPADPKLPEPVDLVLVVDTYHHISERTAYFRKLLGSLTPRGRVAIIDVRKGQPMGPPEQHRLEPAQVRQELEAAGYRFVEEHGFLPNQYFLLFARAGT</sequence>
<dbReference type="PANTHER" id="PTHR43861">
    <property type="entry name" value="TRANS-ACONITATE 2-METHYLTRANSFERASE-RELATED"/>
    <property type="match status" value="1"/>
</dbReference>
<evidence type="ECO:0000256" key="2">
    <source>
        <dbReference type="SAM" id="SignalP"/>
    </source>
</evidence>
<dbReference type="EMBL" id="JMCB01000011">
    <property type="protein sequence ID" value="KFE66018.1"/>
    <property type="molecule type" value="Genomic_DNA"/>
</dbReference>
<name>A0A085WEA5_9BACT</name>
<gene>
    <name evidence="4" type="ORF">DB31_1083</name>
</gene>
<evidence type="ECO:0000259" key="3">
    <source>
        <dbReference type="Pfam" id="PF13847"/>
    </source>
</evidence>
<feature type="chain" id="PRO_5001799638" description="Methyltransferase domain-containing protein" evidence="2">
    <location>
        <begin position="24"/>
        <end position="230"/>
    </location>
</feature>
<feature type="signal peptide" evidence="2">
    <location>
        <begin position="1"/>
        <end position="23"/>
    </location>
</feature>
<keyword evidence="5" id="KW-1185">Reference proteome</keyword>
<keyword evidence="2" id="KW-0732">Signal</keyword>
<dbReference type="PANTHER" id="PTHR43861:SF3">
    <property type="entry name" value="PUTATIVE (AFU_ORTHOLOGUE AFUA_2G14390)-RELATED"/>
    <property type="match status" value="1"/>
</dbReference>
<dbReference type="AlphaFoldDB" id="A0A085WEA5"/>
<feature type="domain" description="Methyltransferase" evidence="3">
    <location>
        <begin position="76"/>
        <end position="202"/>
    </location>
</feature>
<keyword evidence="1" id="KW-0808">Transferase</keyword>
<dbReference type="SUPFAM" id="SSF53335">
    <property type="entry name" value="S-adenosyl-L-methionine-dependent methyltransferases"/>
    <property type="match status" value="1"/>
</dbReference>
<evidence type="ECO:0000313" key="4">
    <source>
        <dbReference type="EMBL" id="KFE66018.1"/>
    </source>
</evidence>
<proteinExistence type="predicted"/>
<dbReference type="GO" id="GO:0016740">
    <property type="term" value="F:transferase activity"/>
    <property type="evidence" value="ECO:0007669"/>
    <property type="project" value="UniProtKB-KW"/>
</dbReference>